<dbReference type="InterPro" id="IPR017896">
    <property type="entry name" value="4Fe4S_Fe-S-bd"/>
</dbReference>
<dbReference type="Gene3D" id="3.30.70.20">
    <property type="match status" value="1"/>
</dbReference>
<dbReference type="PANTHER" id="PTHR43193:SF2">
    <property type="entry name" value="POLYFERREDOXIN PROTEIN FWDF"/>
    <property type="match status" value="1"/>
</dbReference>
<accession>A0ABS2FHY6</accession>
<evidence type="ECO:0000256" key="2">
    <source>
        <dbReference type="ARBA" id="ARBA00023004"/>
    </source>
</evidence>
<protein>
    <submittedName>
        <fullName evidence="5">Coenzyme F420 hydrogenase/dehydrogenase, beta subunit C-terminal domain</fullName>
    </submittedName>
</protein>
<dbReference type="InterPro" id="IPR017900">
    <property type="entry name" value="4Fe4S_Fe_S_CS"/>
</dbReference>
<keyword evidence="2" id="KW-0408">Iron</keyword>
<dbReference type="EMBL" id="JACJLL010000090">
    <property type="protein sequence ID" value="MBM6820170.1"/>
    <property type="molecule type" value="Genomic_DNA"/>
</dbReference>
<dbReference type="RefSeq" id="WP_204572494.1">
    <property type="nucleotide sequence ID" value="NZ_JACJLL010000090.1"/>
</dbReference>
<dbReference type="Pfam" id="PF13187">
    <property type="entry name" value="Fer4_9"/>
    <property type="match status" value="1"/>
</dbReference>
<evidence type="ECO:0000256" key="3">
    <source>
        <dbReference type="ARBA" id="ARBA00023014"/>
    </source>
</evidence>
<dbReference type="PANTHER" id="PTHR43193">
    <property type="match status" value="1"/>
</dbReference>
<feature type="domain" description="4Fe-4S ferredoxin-type" evidence="4">
    <location>
        <begin position="36"/>
        <end position="66"/>
    </location>
</feature>
<keyword evidence="6" id="KW-1185">Reference proteome</keyword>
<evidence type="ECO:0000259" key="4">
    <source>
        <dbReference type="PROSITE" id="PS51379"/>
    </source>
</evidence>
<dbReference type="InterPro" id="IPR052977">
    <property type="entry name" value="Polyferredoxin-like_ET"/>
</dbReference>
<reference evidence="5 6" key="1">
    <citation type="journal article" date="2021" name="Sci. Rep.">
        <title>The distribution of antibiotic resistance genes in chicken gut microbiota commensals.</title>
        <authorList>
            <person name="Juricova H."/>
            <person name="Matiasovicova J."/>
            <person name="Kubasova T."/>
            <person name="Cejkova D."/>
            <person name="Rychlik I."/>
        </authorList>
    </citation>
    <scope>NUCLEOTIDE SEQUENCE [LARGE SCALE GENOMIC DNA]</scope>
    <source>
        <strain evidence="5 6">An435</strain>
    </source>
</reference>
<evidence type="ECO:0000313" key="6">
    <source>
        <dbReference type="Proteomes" id="UP000767334"/>
    </source>
</evidence>
<name>A0ABS2FHY6_9CLOT</name>
<keyword evidence="1" id="KW-0479">Metal-binding</keyword>
<gene>
    <name evidence="5" type="ORF">H6A19_12625</name>
</gene>
<comment type="caution">
    <text evidence="5">The sequence shown here is derived from an EMBL/GenBank/DDBJ whole genome shotgun (WGS) entry which is preliminary data.</text>
</comment>
<organism evidence="5 6">
    <name type="scientific">Clostridium saudiense</name>
    <dbReference type="NCBI Taxonomy" id="1414720"/>
    <lineage>
        <taxon>Bacteria</taxon>
        <taxon>Bacillati</taxon>
        <taxon>Bacillota</taxon>
        <taxon>Clostridia</taxon>
        <taxon>Eubacteriales</taxon>
        <taxon>Clostridiaceae</taxon>
        <taxon>Clostridium</taxon>
    </lineage>
</organism>
<evidence type="ECO:0000256" key="1">
    <source>
        <dbReference type="ARBA" id="ARBA00022723"/>
    </source>
</evidence>
<proteinExistence type="predicted"/>
<dbReference type="PROSITE" id="PS51379">
    <property type="entry name" value="4FE4S_FER_2"/>
    <property type="match status" value="2"/>
</dbReference>
<dbReference type="SUPFAM" id="SSF54862">
    <property type="entry name" value="4Fe-4S ferredoxins"/>
    <property type="match status" value="1"/>
</dbReference>
<dbReference type="Pfam" id="PF04432">
    <property type="entry name" value="FrhB_FdhB_C"/>
    <property type="match status" value="1"/>
</dbReference>
<evidence type="ECO:0000313" key="5">
    <source>
        <dbReference type="EMBL" id="MBM6820170.1"/>
    </source>
</evidence>
<dbReference type="InterPro" id="IPR007525">
    <property type="entry name" value="FrhB_FdhB_C"/>
</dbReference>
<dbReference type="PROSITE" id="PS00198">
    <property type="entry name" value="4FE4S_FER_1"/>
    <property type="match status" value="1"/>
</dbReference>
<dbReference type="Proteomes" id="UP000767334">
    <property type="component" value="Unassembled WGS sequence"/>
</dbReference>
<keyword evidence="3" id="KW-0411">Iron-sulfur</keyword>
<sequence length="403" mass="46048">MINNMKENECCGCTACINICPVKCLGEYSNELGFSYPIMNNKEDCIECKLCEKVCPTLKEIKTKSEPINSLCSYAKNNDIKSASTSGGIFTLLASKILDEGGYVYGAALINPTLVKHIEVNSSEELWKLQGSKYIESKLEDIFLVVKDRLQEGKKVLFSGVPCQIYGLLSFLGKDYDNLICIDLLCYGVPSPKVWSKYLNFINKENKNIKYVNFRDKTYGWKNYSLKVVFEDGSQYLKEKNKDLFLSTYSKGGYIKSYCYRCKMKGFPKKSDITLGDFWEVDRVDSDFNDDKGMSAVFINSAKGQNLYNEIINETNYLEITAERLDEISPRIGAPSKLHKNRDIIIKEIDNMPIDVILKKYAMPTRVDKVKNIIRISLRKIGVWDGLNKILEDKKARRNINEK</sequence>
<feature type="domain" description="4Fe-4S ferredoxin-type" evidence="4">
    <location>
        <begin position="1"/>
        <end position="31"/>
    </location>
</feature>